<proteinExistence type="inferred from homology"/>
<evidence type="ECO:0000313" key="5">
    <source>
        <dbReference type="Proteomes" id="UP000761534"/>
    </source>
</evidence>
<name>A0A642UYP3_9ASCO</name>
<comment type="similarity">
    <text evidence="1 2">Belongs to the YPI1 family.</text>
</comment>
<dbReference type="GO" id="GO:0008157">
    <property type="term" value="F:protein phosphatase 1 binding"/>
    <property type="evidence" value="ECO:0007669"/>
    <property type="project" value="TreeGrafter"/>
</dbReference>
<evidence type="ECO:0000313" key="4">
    <source>
        <dbReference type="EMBL" id="KAA8907879.1"/>
    </source>
</evidence>
<accession>A0A642UYP3</accession>
<reference evidence="4" key="1">
    <citation type="journal article" date="2019" name="G3 (Bethesda)">
        <title>Genome Assemblies of Two Rare Opportunistic Yeast Pathogens: Diutina rugosa (syn. Candida rugosa) and Trichomonascus ciferrii (syn. Candida ciferrii).</title>
        <authorList>
            <person name="Mixao V."/>
            <person name="Saus E."/>
            <person name="Hansen A.P."/>
            <person name="Lass-Florl C."/>
            <person name="Gabaldon T."/>
        </authorList>
    </citation>
    <scope>NUCLEOTIDE SEQUENCE</scope>
    <source>
        <strain evidence="4">CBS 4856</strain>
    </source>
</reference>
<dbReference type="InterPro" id="IPR011107">
    <property type="entry name" value="PPI_Ypi1"/>
</dbReference>
<evidence type="ECO:0000256" key="1">
    <source>
        <dbReference type="ARBA" id="ARBA00005605"/>
    </source>
</evidence>
<keyword evidence="2" id="KW-0539">Nucleus</keyword>
<dbReference type="PANTHER" id="PTHR20835:SF0">
    <property type="entry name" value="E3 UBIQUITIN-PROTEIN LIGASE PPP1R11"/>
    <property type="match status" value="1"/>
</dbReference>
<keyword evidence="5" id="KW-1185">Reference proteome</keyword>
<comment type="subcellular location">
    <subcellularLocation>
        <location evidence="2">Nucleus</location>
    </subcellularLocation>
</comment>
<protein>
    <recommendedName>
        <fullName evidence="2">Type 1 phosphatases regulator</fullName>
    </recommendedName>
</protein>
<dbReference type="GO" id="GO:0004865">
    <property type="term" value="F:protein serine/threonine phosphatase inhibitor activity"/>
    <property type="evidence" value="ECO:0007669"/>
    <property type="project" value="UniProtKB-UniRule"/>
</dbReference>
<dbReference type="OrthoDB" id="307488at2759"/>
<dbReference type="AlphaFoldDB" id="A0A642UYP3"/>
<dbReference type="GO" id="GO:0005634">
    <property type="term" value="C:nucleus"/>
    <property type="evidence" value="ECO:0007669"/>
    <property type="project" value="UniProtKB-SubCell"/>
</dbReference>
<comment type="function">
    <text evidence="2">Regulator of type 1 phosphatases which maintains protein phosphatase activity under strict control.</text>
</comment>
<evidence type="ECO:0000256" key="3">
    <source>
        <dbReference type="SAM" id="MobiDB-lite"/>
    </source>
</evidence>
<feature type="region of interest" description="Disordered" evidence="3">
    <location>
        <begin position="1"/>
        <end position="125"/>
    </location>
</feature>
<feature type="compositionally biased region" description="Polar residues" evidence="3">
    <location>
        <begin position="1"/>
        <end position="22"/>
    </location>
</feature>
<dbReference type="VEuPathDB" id="FungiDB:TRICI_004886"/>
<dbReference type="Pfam" id="PF07491">
    <property type="entry name" value="PPI_Ypi1"/>
    <property type="match status" value="1"/>
</dbReference>
<organism evidence="4 5">
    <name type="scientific">Trichomonascus ciferrii</name>
    <dbReference type="NCBI Taxonomy" id="44093"/>
    <lineage>
        <taxon>Eukaryota</taxon>
        <taxon>Fungi</taxon>
        <taxon>Dikarya</taxon>
        <taxon>Ascomycota</taxon>
        <taxon>Saccharomycotina</taxon>
        <taxon>Dipodascomycetes</taxon>
        <taxon>Dipodascales</taxon>
        <taxon>Trichomonascaceae</taxon>
        <taxon>Trichomonascus</taxon>
        <taxon>Trichomonascus ciferrii complex</taxon>
    </lineage>
</organism>
<dbReference type="EMBL" id="SWFS01000374">
    <property type="protein sequence ID" value="KAA8907879.1"/>
    <property type="molecule type" value="Genomic_DNA"/>
</dbReference>
<evidence type="ECO:0000256" key="2">
    <source>
        <dbReference type="RuleBase" id="RU367162"/>
    </source>
</evidence>
<dbReference type="Proteomes" id="UP000761534">
    <property type="component" value="Unassembled WGS sequence"/>
</dbReference>
<dbReference type="PANTHER" id="PTHR20835">
    <property type="entry name" value="E3 UBIQUITIN-PROTEIN LIGASE PPP1R11-RELATED"/>
    <property type="match status" value="1"/>
</dbReference>
<sequence>MTGNSEGQAADRSVTTTRTVQVDGQLRLRAQHDQAEGQPEPEEENGESSRRQVRWTEDVVDNEHMNKKKSKICCIYRRPKDFGESSSESSDSDSDSDCGHDHHDDDGPGKPNAYERQPKYKPSAS</sequence>
<gene>
    <name evidence="4" type="ORF">TRICI_004886</name>
</gene>
<feature type="compositionally biased region" description="Basic and acidic residues" evidence="3">
    <location>
        <begin position="47"/>
        <end position="65"/>
    </location>
</feature>
<comment type="caution">
    <text evidence="4">The sequence shown here is derived from an EMBL/GenBank/DDBJ whole genome shotgun (WGS) entry which is preliminary data.</text>
</comment>
<feature type="compositionally biased region" description="Basic and acidic residues" evidence="3">
    <location>
        <begin position="97"/>
        <end position="108"/>
    </location>
</feature>